<dbReference type="InterPro" id="IPR036291">
    <property type="entry name" value="NAD(P)-bd_dom_sf"/>
</dbReference>
<dbReference type="Pfam" id="PF01408">
    <property type="entry name" value="GFO_IDH_MocA"/>
    <property type="match status" value="1"/>
</dbReference>
<dbReference type="InterPro" id="IPR050463">
    <property type="entry name" value="Gfo/Idh/MocA_oxidrdct_glycsds"/>
</dbReference>
<reference evidence="4 5" key="1">
    <citation type="submission" date="2018-03" db="EMBL/GenBank/DDBJ databases">
        <authorList>
            <person name="Keele B.F."/>
        </authorList>
    </citation>
    <scope>NUCLEOTIDE SEQUENCE [LARGE SCALE GENOMIC DNA]</scope>
    <source>
        <strain evidence="4 5">YL28-9</strain>
    </source>
</reference>
<organism evidence="4 5">
    <name type="scientific">Pedobacter yulinensis</name>
    <dbReference type="NCBI Taxonomy" id="2126353"/>
    <lineage>
        <taxon>Bacteria</taxon>
        <taxon>Pseudomonadati</taxon>
        <taxon>Bacteroidota</taxon>
        <taxon>Sphingobacteriia</taxon>
        <taxon>Sphingobacteriales</taxon>
        <taxon>Sphingobacteriaceae</taxon>
        <taxon>Pedobacter</taxon>
    </lineage>
</organism>
<evidence type="ECO:0000259" key="2">
    <source>
        <dbReference type="Pfam" id="PF01408"/>
    </source>
</evidence>
<evidence type="ECO:0000256" key="1">
    <source>
        <dbReference type="ARBA" id="ARBA00023002"/>
    </source>
</evidence>
<dbReference type="PANTHER" id="PTHR43818:SF11">
    <property type="entry name" value="BCDNA.GH03377"/>
    <property type="match status" value="1"/>
</dbReference>
<feature type="domain" description="Gfo/Idh/MocA-like oxidoreductase N-terminal" evidence="2">
    <location>
        <begin position="4"/>
        <end position="124"/>
    </location>
</feature>
<dbReference type="Gene3D" id="3.30.360.10">
    <property type="entry name" value="Dihydrodipicolinate Reductase, domain 2"/>
    <property type="match status" value="1"/>
</dbReference>
<name>A0A2T3HJ90_9SPHI</name>
<evidence type="ECO:0000259" key="3">
    <source>
        <dbReference type="Pfam" id="PF22725"/>
    </source>
</evidence>
<dbReference type="AlphaFoldDB" id="A0A2T3HJ90"/>
<evidence type="ECO:0000313" key="4">
    <source>
        <dbReference type="EMBL" id="PST82502.1"/>
    </source>
</evidence>
<dbReference type="GO" id="GO:0016491">
    <property type="term" value="F:oxidoreductase activity"/>
    <property type="evidence" value="ECO:0007669"/>
    <property type="project" value="UniProtKB-KW"/>
</dbReference>
<comment type="caution">
    <text evidence="4">The sequence shown here is derived from an EMBL/GenBank/DDBJ whole genome shotgun (WGS) entry which is preliminary data.</text>
</comment>
<dbReference type="SUPFAM" id="SSF51735">
    <property type="entry name" value="NAD(P)-binding Rossmann-fold domains"/>
    <property type="match status" value="1"/>
</dbReference>
<dbReference type="SUPFAM" id="SSF55347">
    <property type="entry name" value="Glyceraldehyde-3-phosphate dehydrogenase-like, C-terminal domain"/>
    <property type="match status" value="1"/>
</dbReference>
<dbReference type="Proteomes" id="UP000240912">
    <property type="component" value="Unassembled WGS sequence"/>
</dbReference>
<dbReference type="EMBL" id="PYLS01000005">
    <property type="protein sequence ID" value="PST82502.1"/>
    <property type="molecule type" value="Genomic_DNA"/>
</dbReference>
<dbReference type="OrthoDB" id="9795543at2"/>
<dbReference type="InterPro" id="IPR000683">
    <property type="entry name" value="Gfo/Idh/MocA-like_OxRdtase_N"/>
</dbReference>
<dbReference type="Pfam" id="PF22725">
    <property type="entry name" value="GFO_IDH_MocA_C3"/>
    <property type="match status" value="1"/>
</dbReference>
<keyword evidence="1" id="KW-0560">Oxidoreductase</keyword>
<protein>
    <submittedName>
        <fullName evidence="4">Oxidoreductase</fullName>
    </submittedName>
</protein>
<proteinExistence type="predicted"/>
<dbReference type="InterPro" id="IPR055170">
    <property type="entry name" value="GFO_IDH_MocA-like_dom"/>
</dbReference>
<dbReference type="PANTHER" id="PTHR43818">
    <property type="entry name" value="BCDNA.GH03377"/>
    <property type="match status" value="1"/>
</dbReference>
<evidence type="ECO:0000313" key="5">
    <source>
        <dbReference type="Proteomes" id="UP000240912"/>
    </source>
</evidence>
<keyword evidence="5" id="KW-1185">Reference proteome</keyword>
<dbReference type="Gene3D" id="3.40.50.720">
    <property type="entry name" value="NAD(P)-binding Rossmann-like Domain"/>
    <property type="match status" value="1"/>
</dbReference>
<accession>A0A2T3HJ90</accession>
<gene>
    <name evidence="4" type="ORF">C7T94_07435</name>
</gene>
<sequence>MTQINWGMIGAGDVTEVKSGPAFSKVSGSNLVAVMRRNAEKAADYAKRHGINRWYDDAHALINDAGVNAIYIATPPDTHELYTLAALAAGKPVYVEKPMALDAASCHRMQMAAEQAGVKLTIAHYRREQPYFSKIKELLDAGAIGRPLLAELKFHQRPLSAETIREPKMQWRLNPALSGGGLFHDLAPHQLDLMLHFFGKAVQSQGFARNQLHQYNADDAVSGQACFENGLLFSGSWMFNAPADTDRCLITGTDGVLAFSVFSGEAIVLDREQERLSFSFDPLPHVQQPMIAAVVDYFRGERDNPCSPADGVEVLAMMDAFTRNKQAWPAFQP</sequence>
<dbReference type="GO" id="GO:0000166">
    <property type="term" value="F:nucleotide binding"/>
    <property type="evidence" value="ECO:0007669"/>
    <property type="project" value="InterPro"/>
</dbReference>
<dbReference type="RefSeq" id="WP_107214762.1">
    <property type="nucleotide sequence ID" value="NZ_KZ686269.1"/>
</dbReference>
<feature type="domain" description="GFO/IDH/MocA-like oxidoreductase" evidence="3">
    <location>
        <begin position="132"/>
        <end position="257"/>
    </location>
</feature>